<dbReference type="PRINTS" id="PR00455">
    <property type="entry name" value="HTHTETR"/>
</dbReference>
<dbReference type="AlphaFoldDB" id="A0A9X1AA01"/>
<dbReference type="PANTHER" id="PTHR30055">
    <property type="entry name" value="HTH-TYPE TRANSCRIPTIONAL REGULATOR RUTR"/>
    <property type="match status" value="1"/>
</dbReference>
<dbReference type="SUPFAM" id="SSF48498">
    <property type="entry name" value="Tetracyclin repressor-like, C-terminal domain"/>
    <property type="match status" value="1"/>
</dbReference>
<dbReference type="PROSITE" id="PS50977">
    <property type="entry name" value="HTH_TETR_2"/>
    <property type="match status" value="1"/>
</dbReference>
<reference evidence="4" key="1">
    <citation type="journal article" date="2021" name="Microorganisms">
        <title>Phylogenomic Reconstruction and Metabolic Potential of the Genus Aminobacter.</title>
        <authorList>
            <person name="Artuso I."/>
            <person name="Turrini P."/>
            <person name="Pirolo M."/>
            <person name="Lugli G.A."/>
            <person name="Ventura M."/>
            <person name="Visca P."/>
        </authorList>
    </citation>
    <scope>NUCLEOTIDE SEQUENCE</scope>
    <source>
        <strain evidence="4">LMG 26462</strain>
    </source>
</reference>
<dbReference type="Pfam" id="PF17939">
    <property type="entry name" value="TetR_C_30"/>
    <property type="match status" value="1"/>
</dbReference>
<evidence type="ECO:0000259" key="3">
    <source>
        <dbReference type="PROSITE" id="PS50977"/>
    </source>
</evidence>
<dbReference type="PROSITE" id="PS01081">
    <property type="entry name" value="HTH_TETR_1"/>
    <property type="match status" value="1"/>
</dbReference>
<evidence type="ECO:0000313" key="4">
    <source>
        <dbReference type="EMBL" id="MBT1155952.1"/>
    </source>
</evidence>
<evidence type="ECO:0000256" key="2">
    <source>
        <dbReference type="PROSITE-ProRule" id="PRU00335"/>
    </source>
</evidence>
<comment type="caution">
    <text evidence="4">The sequence shown here is derived from an EMBL/GenBank/DDBJ whole genome shotgun (WGS) entry which is preliminary data.</text>
</comment>
<reference evidence="4" key="2">
    <citation type="submission" date="2021-03" db="EMBL/GenBank/DDBJ databases">
        <authorList>
            <person name="Artuso I."/>
            <person name="Turrini P."/>
            <person name="Pirolo M."/>
            <person name="Lugli G.A."/>
            <person name="Ventura M."/>
            <person name="Visca P."/>
        </authorList>
    </citation>
    <scope>NUCLEOTIDE SEQUENCE</scope>
    <source>
        <strain evidence="4">LMG 26462</strain>
    </source>
</reference>
<feature type="domain" description="HTH tetR-type" evidence="3">
    <location>
        <begin position="14"/>
        <end position="74"/>
    </location>
</feature>
<name>A0A9X1AA01_9HYPH</name>
<dbReference type="RefSeq" id="WP_214388605.1">
    <property type="nucleotide sequence ID" value="NZ_JAFLWW010000003.1"/>
</dbReference>
<dbReference type="Pfam" id="PF00440">
    <property type="entry name" value="TetR_N"/>
    <property type="match status" value="1"/>
</dbReference>
<dbReference type="InterPro" id="IPR009057">
    <property type="entry name" value="Homeodomain-like_sf"/>
</dbReference>
<dbReference type="GO" id="GO:0003700">
    <property type="term" value="F:DNA-binding transcription factor activity"/>
    <property type="evidence" value="ECO:0007669"/>
    <property type="project" value="TreeGrafter"/>
</dbReference>
<sequence>MEAAEEKTGRHDDRDTRSALLRAATFVFADRGFDAATLREVTKVAGANIAAVNYHFRSKDELLRLTLEQCLGPLNAARLWAMKACEKDPQPTLRTVLRAIVGPLVELSLDERGGRAAIRLMLQTKALPRSLTNEIFAEQFDELHRLSRQMLRQVTPHLSEVQIALRYEYIRGAILHILADLDPNARRIPGLEDIQDHVSDSALIDDIISFCETGFSSRSD</sequence>
<dbReference type="InterPro" id="IPR041586">
    <property type="entry name" value="PsrA_TetR_C"/>
</dbReference>
<organism evidence="4 5">
    <name type="scientific">Aminobacter anthyllidis</name>
    <dbReference type="NCBI Taxonomy" id="1035067"/>
    <lineage>
        <taxon>Bacteria</taxon>
        <taxon>Pseudomonadati</taxon>
        <taxon>Pseudomonadota</taxon>
        <taxon>Alphaproteobacteria</taxon>
        <taxon>Hyphomicrobiales</taxon>
        <taxon>Phyllobacteriaceae</taxon>
        <taxon>Aminobacter</taxon>
    </lineage>
</organism>
<dbReference type="Gene3D" id="1.10.357.10">
    <property type="entry name" value="Tetracycline Repressor, domain 2"/>
    <property type="match status" value="1"/>
</dbReference>
<evidence type="ECO:0000256" key="1">
    <source>
        <dbReference type="ARBA" id="ARBA00023125"/>
    </source>
</evidence>
<proteinExistence type="predicted"/>
<gene>
    <name evidence="4" type="ORF">J1C56_10150</name>
</gene>
<keyword evidence="1 2" id="KW-0238">DNA-binding</keyword>
<dbReference type="Proteomes" id="UP001138921">
    <property type="component" value="Unassembled WGS sequence"/>
</dbReference>
<keyword evidence="5" id="KW-1185">Reference proteome</keyword>
<evidence type="ECO:0000313" key="5">
    <source>
        <dbReference type="Proteomes" id="UP001138921"/>
    </source>
</evidence>
<dbReference type="InterPro" id="IPR036271">
    <property type="entry name" value="Tet_transcr_reg_TetR-rel_C_sf"/>
</dbReference>
<accession>A0A9X1AA01</accession>
<dbReference type="InterPro" id="IPR050109">
    <property type="entry name" value="HTH-type_TetR-like_transc_reg"/>
</dbReference>
<dbReference type="GO" id="GO:0000976">
    <property type="term" value="F:transcription cis-regulatory region binding"/>
    <property type="evidence" value="ECO:0007669"/>
    <property type="project" value="TreeGrafter"/>
</dbReference>
<dbReference type="EMBL" id="JAFLWW010000003">
    <property type="protein sequence ID" value="MBT1155952.1"/>
    <property type="molecule type" value="Genomic_DNA"/>
</dbReference>
<feature type="DNA-binding region" description="H-T-H motif" evidence="2">
    <location>
        <begin position="37"/>
        <end position="56"/>
    </location>
</feature>
<dbReference type="PANTHER" id="PTHR30055:SF235">
    <property type="entry name" value="TRANSCRIPTIONAL REGULATORY PROTEIN"/>
    <property type="match status" value="1"/>
</dbReference>
<protein>
    <submittedName>
        <fullName evidence="4">TetR family transcriptional regulator</fullName>
    </submittedName>
</protein>
<dbReference type="InterPro" id="IPR001647">
    <property type="entry name" value="HTH_TetR"/>
</dbReference>
<dbReference type="InterPro" id="IPR023772">
    <property type="entry name" value="DNA-bd_HTH_TetR-type_CS"/>
</dbReference>
<dbReference type="SUPFAM" id="SSF46689">
    <property type="entry name" value="Homeodomain-like"/>
    <property type="match status" value="1"/>
</dbReference>